<evidence type="ECO:0000313" key="2">
    <source>
        <dbReference type="EMBL" id="OCL01892.1"/>
    </source>
</evidence>
<dbReference type="AlphaFoldDB" id="A0A8E2JLW2"/>
<accession>A0A8E2JLW2</accession>
<organism evidence="2 3">
    <name type="scientific">Glonium stellatum</name>
    <dbReference type="NCBI Taxonomy" id="574774"/>
    <lineage>
        <taxon>Eukaryota</taxon>
        <taxon>Fungi</taxon>
        <taxon>Dikarya</taxon>
        <taxon>Ascomycota</taxon>
        <taxon>Pezizomycotina</taxon>
        <taxon>Dothideomycetes</taxon>
        <taxon>Pleosporomycetidae</taxon>
        <taxon>Gloniales</taxon>
        <taxon>Gloniaceae</taxon>
        <taxon>Glonium</taxon>
    </lineage>
</organism>
<gene>
    <name evidence="2" type="ORF">AOQ84DRAFT_369737</name>
</gene>
<protein>
    <submittedName>
        <fullName evidence="2">Uncharacterized protein</fullName>
    </submittedName>
</protein>
<feature type="region of interest" description="Disordered" evidence="1">
    <location>
        <begin position="68"/>
        <end position="110"/>
    </location>
</feature>
<keyword evidence="3" id="KW-1185">Reference proteome</keyword>
<dbReference type="Proteomes" id="UP000250140">
    <property type="component" value="Unassembled WGS sequence"/>
</dbReference>
<feature type="region of interest" description="Disordered" evidence="1">
    <location>
        <begin position="221"/>
        <end position="240"/>
    </location>
</feature>
<sequence>MPQGTQGTQRTTIACRSRKRGHRYARAVTDVERVPEAACLPSLARGAIMAPLGRINSPAITVRQLSSTGAGAPLLPPVTTAYPPPRLPSPPSSPSQPPRPSIRRSHPHQAATRWDRIWRIARAAIKGVAISIWTLHIAQRRVDEHAASFDCGAPVLGLPRGPEARGHGWDQYWNGERGEWGEWDAVRVMSTKTPFPEMAHGVLHDHDDTGVECTILENPDNLATGRQAGRPPAQQKKGPNCIRSADRVLHVHTCAAHANISQTERRRAISLRAAKSFTLEP</sequence>
<evidence type="ECO:0000256" key="1">
    <source>
        <dbReference type="SAM" id="MobiDB-lite"/>
    </source>
</evidence>
<proteinExistence type="predicted"/>
<feature type="compositionally biased region" description="Pro residues" evidence="1">
    <location>
        <begin position="82"/>
        <end position="100"/>
    </location>
</feature>
<name>A0A8E2JLW2_9PEZI</name>
<reference evidence="2 3" key="1">
    <citation type="journal article" date="2016" name="Nat. Commun.">
        <title>Ectomycorrhizal ecology is imprinted in the genome of the dominant symbiotic fungus Cenococcum geophilum.</title>
        <authorList>
            <consortium name="DOE Joint Genome Institute"/>
            <person name="Peter M."/>
            <person name="Kohler A."/>
            <person name="Ohm R.A."/>
            <person name="Kuo A."/>
            <person name="Krutzmann J."/>
            <person name="Morin E."/>
            <person name="Arend M."/>
            <person name="Barry K.W."/>
            <person name="Binder M."/>
            <person name="Choi C."/>
            <person name="Clum A."/>
            <person name="Copeland A."/>
            <person name="Grisel N."/>
            <person name="Haridas S."/>
            <person name="Kipfer T."/>
            <person name="LaButti K."/>
            <person name="Lindquist E."/>
            <person name="Lipzen A."/>
            <person name="Maire R."/>
            <person name="Meier B."/>
            <person name="Mihaltcheva S."/>
            <person name="Molinier V."/>
            <person name="Murat C."/>
            <person name="Poggeler S."/>
            <person name="Quandt C.A."/>
            <person name="Sperisen C."/>
            <person name="Tritt A."/>
            <person name="Tisserant E."/>
            <person name="Crous P.W."/>
            <person name="Henrissat B."/>
            <person name="Nehls U."/>
            <person name="Egli S."/>
            <person name="Spatafora J.W."/>
            <person name="Grigoriev I.V."/>
            <person name="Martin F.M."/>
        </authorList>
    </citation>
    <scope>NUCLEOTIDE SEQUENCE [LARGE SCALE GENOMIC DNA]</scope>
    <source>
        <strain evidence="2 3">CBS 207.34</strain>
    </source>
</reference>
<evidence type="ECO:0000313" key="3">
    <source>
        <dbReference type="Proteomes" id="UP000250140"/>
    </source>
</evidence>
<dbReference type="EMBL" id="KV751039">
    <property type="protein sequence ID" value="OCL01892.1"/>
    <property type="molecule type" value="Genomic_DNA"/>
</dbReference>